<dbReference type="KEGG" id="slc:SL103_25275"/>
<gene>
    <name evidence="2" type="ORF">SL103_25275</name>
</gene>
<keyword evidence="3" id="KW-1185">Reference proteome</keyword>
<dbReference type="AlphaFoldDB" id="A0A1D7VQU1"/>
<dbReference type="Proteomes" id="UP000094094">
    <property type="component" value="Chromosome"/>
</dbReference>
<accession>A0A1D7VQU1</accession>
<protein>
    <submittedName>
        <fullName evidence="2">Uncharacterized protein</fullName>
    </submittedName>
</protein>
<feature type="region of interest" description="Disordered" evidence="1">
    <location>
        <begin position="1"/>
        <end position="38"/>
    </location>
</feature>
<dbReference type="EMBL" id="CP017157">
    <property type="protein sequence ID" value="AOP49119.1"/>
    <property type="molecule type" value="Genomic_DNA"/>
</dbReference>
<sequence>MAGPPRHGRGWPGTVAREMARRAPHRRPSWGGLLEEDIPRTGAPAHLCAVPVPEPAGAPAG</sequence>
<reference evidence="2 3" key="1">
    <citation type="submission" date="2016-09" db="EMBL/GenBank/DDBJ databases">
        <title>Complete genome sequencing of Streptomyces lydicus 103 and metabolic pathways analysis of antibiotic biosynthesis.</title>
        <authorList>
            <person name="Jia N."/>
            <person name="Ding M.-Z."/>
            <person name="Gao F."/>
            <person name="Yuan Y.-J."/>
        </authorList>
    </citation>
    <scope>NUCLEOTIDE SEQUENCE [LARGE SCALE GENOMIC DNA]</scope>
    <source>
        <strain evidence="2 3">103</strain>
    </source>
</reference>
<name>A0A1D7VQU1_9ACTN</name>
<organism evidence="2 3">
    <name type="scientific">Streptomyces lydicus</name>
    <dbReference type="NCBI Taxonomy" id="47763"/>
    <lineage>
        <taxon>Bacteria</taxon>
        <taxon>Bacillati</taxon>
        <taxon>Actinomycetota</taxon>
        <taxon>Actinomycetes</taxon>
        <taxon>Kitasatosporales</taxon>
        <taxon>Streptomycetaceae</taxon>
        <taxon>Streptomyces</taxon>
    </lineage>
</organism>
<proteinExistence type="predicted"/>
<evidence type="ECO:0000313" key="3">
    <source>
        <dbReference type="Proteomes" id="UP000094094"/>
    </source>
</evidence>
<evidence type="ECO:0000256" key="1">
    <source>
        <dbReference type="SAM" id="MobiDB-lite"/>
    </source>
</evidence>
<evidence type="ECO:0000313" key="2">
    <source>
        <dbReference type="EMBL" id="AOP49119.1"/>
    </source>
</evidence>